<proteinExistence type="inferred from homology"/>
<feature type="domain" description="L-asparaginase N-terminal" evidence="7">
    <location>
        <begin position="81"/>
        <end position="267"/>
    </location>
</feature>
<name>A0A429XW56_9BACI</name>
<dbReference type="GO" id="GO:0004067">
    <property type="term" value="F:asparaginase activity"/>
    <property type="evidence" value="ECO:0007669"/>
    <property type="project" value="UniProtKB-UniRule"/>
</dbReference>
<evidence type="ECO:0000256" key="3">
    <source>
        <dbReference type="ARBA" id="ARBA00022801"/>
    </source>
</evidence>
<dbReference type="FunFam" id="3.40.50.1170:FF:000001">
    <property type="entry name" value="L-asparaginase 2"/>
    <property type="match status" value="1"/>
</dbReference>
<evidence type="ECO:0000256" key="2">
    <source>
        <dbReference type="ARBA" id="ARBA00011881"/>
    </source>
</evidence>
<feature type="active site" description="O-isoaspartyl threonine intermediate" evidence="4">
    <location>
        <position position="90"/>
    </location>
</feature>
<feature type="domain" description="Asparaginase/glutaminase C-terminal" evidence="8">
    <location>
        <begin position="282"/>
        <end position="395"/>
    </location>
</feature>
<gene>
    <name evidence="9" type="ORF">D4T97_016250</name>
</gene>
<dbReference type="SFLD" id="SFLDS00057">
    <property type="entry name" value="Glutaminase/Asparaginase"/>
    <property type="match status" value="1"/>
</dbReference>
<feature type="active site" evidence="6">
    <location>
        <position position="164"/>
    </location>
</feature>
<dbReference type="InterPro" id="IPR040919">
    <property type="entry name" value="Asparaginase_C"/>
</dbReference>
<evidence type="ECO:0000313" key="9">
    <source>
        <dbReference type="EMBL" id="RST72598.1"/>
    </source>
</evidence>
<organism evidence="9 10">
    <name type="scientific">Siminovitchia acidinfaciens</name>
    <dbReference type="NCBI Taxonomy" id="2321395"/>
    <lineage>
        <taxon>Bacteria</taxon>
        <taxon>Bacillati</taxon>
        <taxon>Bacillota</taxon>
        <taxon>Bacilli</taxon>
        <taxon>Bacillales</taxon>
        <taxon>Bacillaceae</taxon>
        <taxon>Siminovitchia</taxon>
    </lineage>
</organism>
<evidence type="ECO:0000256" key="5">
    <source>
        <dbReference type="PIRSR" id="PIRSR001220-2"/>
    </source>
</evidence>
<dbReference type="CDD" id="cd08964">
    <property type="entry name" value="L-asparaginase_II"/>
    <property type="match status" value="1"/>
</dbReference>
<dbReference type="PANTHER" id="PTHR11707:SF28">
    <property type="entry name" value="60 KDA LYSOPHOSPHOLIPASE"/>
    <property type="match status" value="1"/>
</dbReference>
<dbReference type="SUPFAM" id="SSF53774">
    <property type="entry name" value="Glutaminase/Asparaginase"/>
    <property type="match status" value="1"/>
</dbReference>
<keyword evidence="10" id="KW-1185">Reference proteome</keyword>
<dbReference type="Proteomes" id="UP000287156">
    <property type="component" value="Unassembled WGS sequence"/>
</dbReference>
<evidence type="ECO:0000259" key="8">
    <source>
        <dbReference type="Pfam" id="PF17763"/>
    </source>
</evidence>
<dbReference type="InterPro" id="IPR004550">
    <property type="entry name" value="AsnASE_II"/>
</dbReference>
<reference evidence="9" key="1">
    <citation type="submission" date="2018-12" db="EMBL/GenBank/DDBJ databases">
        <authorList>
            <person name="Sun L."/>
            <person name="Chen Z."/>
        </authorList>
    </citation>
    <scope>NUCLEOTIDE SEQUENCE [LARGE SCALE GENOMIC DNA]</scope>
    <source>
        <strain evidence="9">3-2-2</strain>
    </source>
</reference>
<evidence type="ECO:0000259" key="7">
    <source>
        <dbReference type="Pfam" id="PF00710"/>
    </source>
</evidence>
<dbReference type="PIRSF" id="PIRSF500176">
    <property type="entry name" value="L_ASNase"/>
    <property type="match status" value="1"/>
</dbReference>
<dbReference type="AlphaFoldDB" id="A0A429XW56"/>
<evidence type="ECO:0000256" key="4">
    <source>
        <dbReference type="PIRSR" id="PIRSR001220-1"/>
    </source>
</evidence>
<keyword evidence="3" id="KW-0378">Hydrolase</keyword>
<dbReference type="Gene3D" id="3.40.50.1170">
    <property type="entry name" value="L-asparaginase, N-terminal domain"/>
    <property type="match status" value="1"/>
</dbReference>
<dbReference type="Pfam" id="PF17763">
    <property type="entry name" value="Asparaginase_C"/>
    <property type="match status" value="1"/>
</dbReference>
<accession>A0A429XW56</accession>
<dbReference type="InterPro" id="IPR027475">
    <property type="entry name" value="Asparaginase/glutaminase_AS2"/>
</dbReference>
<protein>
    <submittedName>
        <fullName evidence="9">Asparaginase</fullName>
    </submittedName>
</protein>
<dbReference type="InterPro" id="IPR036152">
    <property type="entry name" value="Asp/glu_Ase-like_sf"/>
</dbReference>
<dbReference type="PIRSF" id="PIRSF001220">
    <property type="entry name" value="L-ASNase_gatD"/>
    <property type="match status" value="1"/>
</dbReference>
<dbReference type="Gene3D" id="3.40.50.40">
    <property type="match status" value="1"/>
</dbReference>
<feature type="binding site" evidence="5">
    <location>
        <position position="131"/>
    </location>
    <ligand>
        <name>substrate</name>
    </ligand>
</feature>
<evidence type="ECO:0000256" key="1">
    <source>
        <dbReference type="ARBA" id="ARBA00010518"/>
    </source>
</evidence>
<dbReference type="PANTHER" id="PTHR11707">
    <property type="entry name" value="L-ASPARAGINASE"/>
    <property type="match status" value="1"/>
</dbReference>
<comment type="caution">
    <text evidence="9">The sequence shown here is derived from an EMBL/GenBank/DDBJ whole genome shotgun (WGS) entry which is preliminary data.</text>
</comment>
<dbReference type="Pfam" id="PF00710">
    <property type="entry name" value="Asparaginase"/>
    <property type="match status" value="1"/>
</dbReference>
<comment type="similarity">
    <text evidence="1">Belongs to the asparaginase 1 family.</text>
</comment>
<dbReference type="InterPro" id="IPR027474">
    <property type="entry name" value="L-asparaginase_N"/>
</dbReference>
<dbReference type="InterPro" id="IPR037152">
    <property type="entry name" value="L-asparaginase_N_sf"/>
</dbReference>
<dbReference type="PRINTS" id="PR00139">
    <property type="entry name" value="ASNGLNASE"/>
</dbReference>
<dbReference type="GO" id="GO:0006528">
    <property type="term" value="P:asparagine metabolic process"/>
    <property type="evidence" value="ECO:0007669"/>
    <property type="project" value="InterPro"/>
</dbReference>
<dbReference type="PROSITE" id="PS51732">
    <property type="entry name" value="ASN_GLN_ASE_3"/>
    <property type="match status" value="1"/>
</dbReference>
<dbReference type="PROSITE" id="PS00917">
    <property type="entry name" value="ASN_GLN_ASE_2"/>
    <property type="match status" value="1"/>
</dbReference>
<evidence type="ECO:0000313" key="10">
    <source>
        <dbReference type="Proteomes" id="UP000287156"/>
    </source>
</evidence>
<evidence type="ECO:0000256" key="6">
    <source>
        <dbReference type="PROSITE-ProRule" id="PRU10100"/>
    </source>
</evidence>
<dbReference type="InterPro" id="IPR006034">
    <property type="entry name" value="Asparaginase/glutaminase-like"/>
</dbReference>
<dbReference type="InterPro" id="IPR027473">
    <property type="entry name" value="L-asparaginase_C"/>
</dbReference>
<sequence>MLLIILLFYTINVNTRKEKPWRILGERCRRRCLICYNCCQILLKTFLSNEFPVKLLNITGVKSLALNTRAKSHQEVKSLKKIKIFTTGGTIVSTGEQGATPTLSGKDLIACIPGINDIADIVIEDFSKVPSTEMTPDLMLQLARKVEKSLQDDSFDGVVITHGTDTMEETAYLHELVIDNKKPIVFTGAMRPASALSADGPANLLNAIIVASEPKSMGYPPLIVLNEEIHIARFATKYHTSALESFTSMECGPAGVVKENNVFYFYEVPRKSVCQPENIKANVEIIKVSAGSSDLLLKAAIQNGCEGIVIEGTGAGHVPSAWTKSIRKAIQAGVIIIVVSRSPGGYTLKNTYGMPGGEIHLRELGVIFGHSNAPKTRLFLSLAISAGWNKGRIEEFYKY</sequence>
<dbReference type="OrthoDB" id="9788068at2"/>
<comment type="subunit">
    <text evidence="2">Homotetramer.</text>
</comment>
<dbReference type="EMBL" id="QYTV02000008">
    <property type="protein sequence ID" value="RST72598.1"/>
    <property type="molecule type" value="Genomic_DNA"/>
</dbReference>
<dbReference type="SMART" id="SM00870">
    <property type="entry name" value="Asparaginase"/>
    <property type="match status" value="1"/>
</dbReference>
<feature type="binding site" evidence="5">
    <location>
        <begin position="164"/>
        <end position="165"/>
    </location>
    <ligand>
        <name>substrate</name>
    </ligand>
</feature>